<reference evidence="2" key="1">
    <citation type="submission" date="2021-06" db="EMBL/GenBank/DDBJ databases">
        <authorList>
            <person name="Kallberg Y."/>
            <person name="Tangrot J."/>
            <person name="Rosling A."/>
        </authorList>
    </citation>
    <scope>NUCLEOTIDE SEQUENCE</scope>
    <source>
        <strain evidence="2">87-6 pot B 2015</strain>
    </source>
</reference>
<protein>
    <submittedName>
        <fullName evidence="2">13237_t:CDS:1</fullName>
    </submittedName>
</protein>
<evidence type="ECO:0000313" key="3">
    <source>
        <dbReference type="Proteomes" id="UP000789375"/>
    </source>
</evidence>
<dbReference type="Gene3D" id="1.10.150.50">
    <property type="entry name" value="Transcription Factor, Ets-1"/>
    <property type="match status" value="1"/>
</dbReference>
<dbReference type="InterPro" id="IPR013761">
    <property type="entry name" value="SAM/pointed_sf"/>
</dbReference>
<comment type="caution">
    <text evidence="2">The sequence shown here is derived from an EMBL/GenBank/DDBJ whole genome shotgun (WGS) entry which is preliminary data.</text>
</comment>
<feature type="region of interest" description="Disordered" evidence="1">
    <location>
        <begin position="1"/>
        <end position="77"/>
    </location>
</feature>
<dbReference type="SUPFAM" id="SSF47769">
    <property type="entry name" value="SAM/Pointed domain"/>
    <property type="match status" value="1"/>
</dbReference>
<name>A0A9N9CVD0_FUNMO</name>
<dbReference type="AlphaFoldDB" id="A0A9N9CVD0"/>
<dbReference type="Proteomes" id="UP000789375">
    <property type="component" value="Unassembled WGS sequence"/>
</dbReference>
<evidence type="ECO:0000256" key="1">
    <source>
        <dbReference type="SAM" id="MobiDB-lite"/>
    </source>
</evidence>
<organism evidence="2 3">
    <name type="scientific">Funneliformis mosseae</name>
    <name type="common">Endomycorrhizal fungus</name>
    <name type="synonym">Glomus mosseae</name>
    <dbReference type="NCBI Taxonomy" id="27381"/>
    <lineage>
        <taxon>Eukaryota</taxon>
        <taxon>Fungi</taxon>
        <taxon>Fungi incertae sedis</taxon>
        <taxon>Mucoromycota</taxon>
        <taxon>Glomeromycotina</taxon>
        <taxon>Glomeromycetes</taxon>
        <taxon>Glomerales</taxon>
        <taxon>Glomeraceae</taxon>
        <taxon>Funneliformis</taxon>
    </lineage>
</organism>
<evidence type="ECO:0000313" key="2">
    <source>
        <dbReference type="EMBL" id="CAG8615809.1"/>
    </source>
</evidence>
<keyword evidence="3" id="KW-1185">Reference proteome</keyword>
<proteinExistence type="predicted"/>
<gene>
    <name evidence="2" type="ORF">FMOSSE_LOCUS9711</name>
</gene>
<sequence>MLYPVTLSPTMPPKLRKKKKSPTAPKEDINVGTSSKGIEKPEEIVSPFPREPSTVSMEGVESTEIAPSTKDREVTSTTPSVEEIKKWSPEQVITFLKSKKNELYLREEDIKIIEDNWVAGQAFLLLTEENLLNKPYNLVGGPAKSIAYLIETLKGGEVTLKRKYESPEELSNIIESAVDKSVEKSVEKAFSRQKPDVISVSKLSETMMKKIIDDIGIKTANLSVEDFLPLETVSCEPFRWDIEKEEAHQMQDVEKWFKNVLMLPRNFHVKDVHKQVNYQRHLRGANTIITGGADISVGPSETACVWIETKKTLEDFKEGQAMGELFLIDKLHPTNAMTVLTDCNDNWIIYFFMKIKDEQYIATSRINNRHTALAIIKQFVLEEGQNFHKWIGKDITYQVNLPAPLKKKTKFLESITEADDARMADMVGDMSEQELFNMTARKKLMLVRDYCRLDEQPQVDQLIRQFSDNYENPPMMFA</sequence>
<dbReference type="EMBL" id="CAJVPP010002935">
    <property type="protein sequence ID" value="CAG8615809.1"/>
    <property type="molecule type" value="Genomic_DNA"/>
</dbReference>
<accession>A0A9N9CVD0</accession>